<gene>
    <name evidence="2" type="ORF">ELE36_02735</name>
</gene>
<evidence type="ECO:0000256" key="1">
    <source>
        <dbReference type="SAM" id="SignalP"/>
    </source>
</evidence>
<feature type="signal peptide" evidence="1">
    <location>
        <begin position="1"/>
        <end position="20"/>
    </location>
</feature>
<evidence type="ECO:0000313" key="2">
    <source>
        <dbReference type="EMBL" id="QBB69377.1"/>
    </source>
</evidence>
<dbReference type="AlphaFoldDB" id="A0A411HG03"/>
<evidence type="ECO:0008006" key="4">
    <source>
        <dbReference type="Google" id="ProtNLM"/>
    </source>
</evidence>
<accession>A0A411HG03</accession>
<organism evidence="2 3">
    <name type="scientific">Pseudolysobacter antarcticus</name>
    <dbReference type="NCBI Taxonomy" id="2511995"/>
    <lineage>
        <taxon>Bacteria</taxon>
        <taxon>Pseudomonadati</taxon>
        <taxon>Pseudomonadota</taxon>
        <taxon>Gammaproteobacteria</taxon>
        <taxon>Lysobacterales</taxon>
        <taxon>Rhodanobacteraceae</taxon>
        <taxon>Pseudolysobacter</taxon>
    </lineage>
</organism>
<dbReference type="RefSeq" id="WP_129831633.1">
    <property type="nucleotide sequence ID" value="NZ_CP035704.1"/>
</dbReference>
<sequence>MFFRITTLLAGLAATFAAHAVEPDFAYFFDKHPSQIRHVVSCGNWHHENLHGFFRIVEAYQFAQSYLYVQWMSNYDFQTSETHAIDTAALAEINADHAEITLSEIACTSTPGSTRITAKANFAHEDKWYRMQLDLGQQPGKNTLEFVRLPNTPDKKP</sequence>
<reference evidence="2 3" key="1">
    <citation type="submission" date="2019-01" db="EMBL/GenBank/DDBJ databases">
        <title>Pseudolysobacter antarctica gen. nov., sp. nov., isolated from Fildes Peninsula, Antarctica.</title>
        <authorList>
            <person name="Wei Z."/>
            <person name="Peng F."/>
        </authorList>
    </citation>
    <scope>NUCLEOTIDE SEQUENCE [LARGE SCALE GENOMIC DNA]</scope>
    <source>
        <strain evidence="2 3">AQ6-296</strain>
    </source>
</reference>
<feature type="chain" id="PRO_5019241643" description="DUF1579 domain-containing protein" evidence="1">
    <location>
        <begin position="21"/>
        <end position="157"/>
    </location>
</feature>
<name>A0A411HG03_9GAMM</name>
<dbReference type="EMBL" id="CP035704">
    <property type="protein sequence ID" value="QBB69377.1"/>
    <property type="molecule type" value="Genomic_DNA"/>
</dbReference>
<protein>
    <recommendedName>
        <fullName evidence="4">DUF1579 domain-containing protein</fullName>
    </recommendedName>
</protein>
<dbReference type="KEGG" id="xbc:ELE36_02735"/>
<keyword evidence="3" id="KW-1185">Reference proteome</keyword>
<dbReference type="Proteomes" id="UP000291562">
    <property type="component" value="Chromosome"/>
</dbReference>
<evidence type="ECO:0000313" key="3">
    <source>
        <dbReference type="Proteomes" id="UP000291562"/>
    </source>
</evidence>
<keyword evidence="1" id="KW-0732">Signal</keyword>
<proteinExistence type="predicted"/>